<proteinExistence type="inferred from homology"/>
<dbReference type="PIRSF" id="PIRSF016089">
    <property type="entry name" value="SPC22"/>
    <property type="match status" value="1"/>
</dbReference>
<dbReference type="InterPro" id="IPR007653">
    <property type="entry name" value="SPC3"/>
</dbReference>
<sequence>MHSVLVRANALLTFAGTTLSFMALGAMFTDFFHKSSPEVAMSIKSVERLYNTPSGNDEAYVVMDLQADLRSVFSWNTKQLFLFINVEYETNKNQLNQVVVFDKIVQTRESAVISNKKLRNKYNLVDQGRNLRGRQVNLTVTWQVMPIVGALYTQSQTFQATLPKEYVVSKGFRY</sequence>
<evidence type="ECO:0000256" key="3">
    <source>
        <dbReference type="ARBA" id="ARBA00022692"/>
    </source>
</evidence>
<dbReference type="AlphaFoldDB" id="A0A061R218"/>
<evidence type="ECO:0000256" key="6">
    <source>
        <dbReference type="ARBA" id="ARBA00022989"/>
    </source>
</evidence>
<evidence type="ECO:0000256" key="7">
    <source>
        <dbReference type="ARBA" id="ARBA00023136"/>
    </source>
</evidence>
<keyword evidence="5 9" id="KW-0735">Signal-anchor</keyword>
<evidence type="ECO:0000256" key="2">
    <source>
        <dbReference type="ARBA" id="ARBA00009289"/>
    </source>
</evidence>
<dbReference type="PANTHER" id="PTHR12804">
    <property type="entry name" value="MICROSOMAL SIGNAL PEPTIDASE 23 KD SUBUNIT SPC22/23"/>
    <property type="match status" value="1"/>
</dbReference>
<dbReference type="GO" id="GO:0045047">
    <property type="term" value="P:protein targeting to ER"/>
    <property type="evidence" value="ECO:0007669"/>
    <property type="project" value="TreeGrafter"/>
</dbReference>
<reference evidence="10" key="1">
    <citation type="submission" date="2014-05" db="EMBL/GenBank/DDBJ databases">
        <title>The transcriptome of the halophilic microalga Tetraselmis sp. GSL018 isolated from the Great Salt Lake, Utah.</title>
        <authorList>
            <person name="Jinkerson R.E."/>
            <person name="D'Adamo S."/>
            <person name="Posewitz M.C."/>
        </authorList>
    </citation>
    <scope>NUCLEOTIDE SEQUENCE</scope>
    <source>
        <strain evidence="10">GSL018</strain>
    </source>
</reference>
<keyword evidence="3 9" id="KW-0812">Transmembrane</keyword>
<dbReference type="Pfam" id="PF04573">
    <property type="entry name" value="SPC22"/>
    <property type="match status" value="1"/>
</dbReference>
<protein>
    <recommendedName>
        <fullName evidence="8 9">Signal peptidase complex subunit 3</fullName>
    </recommendedName>
    <alternativeName>
        <fullName evidence="9">Microsomal signal peptidase 22 kDa subunit</fullName>
    </alternativeName>
</protein>
<evidence type="ECO:0000256" key="9">
    <source>
        <dbReference type="PIRNR" id="PIRNR016089"/>
    </source>
</evidence>
<comment type="subcellular location">
    <subcellularLocation>
        <location evidence="1">Endoplasmic reticulum membrane</location>
        <topology evidence="1">Single-pass type II membrane protein</topology>
    </subcellularLocation>
</comment>
<keyword evidence="7 9" id="KW-0472">Membrane</keyword>
<name>A0A061R218_9CHLO</name>
<keyword evidence="4 9" id="KW-0256">Endoplasmic reticulum</keyword>
<evidence type="ECO:0000256" key="5">
    <source>
        <dbReference type="ARBA" id="ARBA00022968"/>
    </source>
</evidence>
<evidence type="ECO:0000256" key="1">
    <source>
        <dbReference type="ARBA" id="ARBA00004648"/>
    </source>
</evidence>
<organism evidence="10">
    <name type="scientific">Tetraselmis sp. GSL018</name>
    <dbReference type="NCBI Taxonomy" id="582737"/>
    <lineage>
        <taxon>Eukaryota</taxon>
        <taxon>Viridiplantae</taxon>
        <taxon>Chlorophyta</taxon>
        <taxon>core chlorophytes</taxon>
        <taxon>Chlorodendrophyceae</taxon>
        <taxon>Chlorodendrales</taxon>
        <taxon>Chlorodendraceae</taxon>
        <taxon>Tetraselmis</taxon>
    </lineage>
</organism>
<dbReference type="GO" id="GO:0005787">
    <property type="term" value="C:signal peptidase complex"/>
    <property type="evidence" value="ECO:0007669"/>
    <property type="project" value="UniProtKB-UniRule"/>
</dbReference>
<accession>A0A061R218</accession>
<dbReference type="PANTHER" id="PTHR12804:SF0">
    <property type="entry name" value="SIGNAL PEPTIDASE COMPLEX SUBUNIT 3"/>
    <property type="match status" value="1"/>
</dbReference>
<dbReference type="EMBL" id="GBEZ01022077">
    <property type="protein sequence ID" value="JAC64730.1"/>
    <property type="molecule type" value="Transcribed_RNA"/>
</dbReference>
<evidence type="ECO:0000313" key="10">
    <source>
        <dbReference type="EMBL" id="JAC64730.1"/>
    </source>
</evidence>
<keyword evidence="6 9" id="KW-1133">Transmembrane helix</keyword>
<comment type="similarity">
    <text evidence="2 9">Belongs to the SPCS3 family.</text>
</comment>
<evidence type="ECO:0000256" key="8">
    <source>
        <dbReference type="ARBA" id="ARBA00029556"/>
    </source>
</evidence>
<comment type="function">
    <text evidence="9">Essential component of the signal peptidase complex (SPC) which catalyzes the cleavage of N-terminal signal sequences from nascent proteins as they are translocated into the lumen of the endoplasmic reticulum. Essential for the SPC catalytic activity, possibly by stabilizing and positioning the active center of the complex close to the lumenal surface.</text>
</comment>
<dbReference type="GO" id="GO:0006465">
    <property type="term" value="P:signal peptide processing"/>
    <property type="evidence" value="ECO:0007669"/>
    <property type="project" value="UniProtKB-UniRule"/>
</dbReference>
<evidence type="ECO:0000256" key="4">
    <source>
        <dbReference type="ARBA" id="ARBA00022824"/>
    </source>
</evidence>
<gene>
    <name evidence="10" type="primary">SPC3</name>
    <name evidence="10" type="ORF">TSPGSL018_17669</name>
</gene>